<name>A0ACC0HNH3_9ERIC</name>
<protein>
    <submittedName>
        <fullName evidence="1">Uncharacterized protein</fullName>
    </submittedName>
</protein>
<proteinExistence type="predicted"/>
<keyword evidence="2" id="KW-1185">Reference proteome</keyword>
<evidence type="ECO:0000313" key="1">
    <source>
        <dbReference type="EMBL" id="KAI8013611.1"/>
    </source>
</evidence>
<sequence>MMHSSPDNDLLNIQIHPPIPLTKYHDTCEEIPEISIGDRTENANVEVETSMGDGKQRCDVAREIQVVDYPDNNLLDIQIHPPTPLIEYNDKCEEIPKIYVGDRTENANVEVETSVDDRKQRCDVASEI</sequence>
<comment type="caution">
    <text evidence="1">The sequence shown here is derived from an EMBL/GenBank/DDBJ whole genome shotgun (WGS) entry which is preliminary data.</text>
</comment>
<reference evidence="1 2" key="1">
    <citation type="journal article" date="2022" name="Plant J.">
        <title>Chromosome-level genome of Camellia lanceoleosa provides a valuable resource for understanding genome evolution and self-incompatibility.</title>
        <authorList>
            <person name="Gong W."/>
            <person name="Xiao S."/>
            <person name="Wang L."/>
            <person name="Liao Z."/>
            <person name="Chang Y."/>
            <person name="Mo W."/>
            <person name="Hu G."/>
            <person name="Li W."/>
            <person name="Zhao G."/>
            <person name="Zhu H."/>
            <person name="Hu X."/>
            <person name="Ji K."/>
            <person name="Xiang X."/>
            <person name="Song Q."/>
            <person name="Yuan D."/>
            <person name="Jin S."/>
            <person name="Zhang L."/>
        </authorList>
    </citation>
    <scope>NUCLEOTIDE SEQUENCE [LARGE SCALE GENOMIC DNA]</scope>
    <source>
        <strain evidence="1">SQ_2022a</strain>
    </source>
</reference>
<organism evidence="1 2">
    <name type="scientific">Camellia lanceoleosa</name>
    <dbReference type="NCBI Taxonomy" id="1840588"/>
    <lineage>
        <taxon>Eukaryota</taxon>
        <taxon>Viridiplantae</taxon>
        <taxon>Streptophyta</taxon>
        <taxon>Embryophyta</taxon>
        <taxon>Tracheophyta</taxon>
        <taxon>Spermatophyta</taxon>
        <taxon>Magnoliopsida</taxon>
        <taxon>eudicotyledons</taxon>
        <taxon>Gunneridae</taxon>
        <taxon>Pentapetalae</taxon>
        <taxon>asterids</taxon>
        <taxon>Ericales</taxon>
        <taxon>Theaceae</taxon>
        <taxon>Camellia</taxon>
    </lineage>
</organism>
<gene>
    <name evidence="1" type="ORF">LOK49_LG05G03780</name>
</gene>
<dbReference type="EMBL" id="CM045761">
    <property type="protein sequence ID" value="KAI8013611.1"/>
    <property type="molecule type" value="Genomic_DNA"/>
</dbReference>
<evidence type="ECO:0000313" key="2">
    <source>
        <dbReference type="Proteomes" id="UP001060215"/>
    </source>
</evidence>
<accession>A0ACC0HNH3</accession>
<dbReference type="Proteomes" id="UP001060215">
    <property type="component" value="Chromosome 4"/>
</dbReference>